<name>B7ID61_THEAB</name>
<proteinExistence type="predicted"/>
<keyword evidence="2" id="KW-1185">Reference proteome</keyword>
<protein>
    <submittedName>
        <fullName evidence="1">Uncharacterized protein</fullName>
    </submittedName>
</protein>
<dbReference type="EMBL" id="CP001185">
    <property type="protein sequence ID" value="ACJ75938.1"/>
    <property type="molecule type" value="Genomic_DNA"/>
</dbReference>
<dbReference type="RefSeq" id="WP_004101998.1">
    <property type="nucleotide sequence ID" value="NC_011653.1"/>
</dbReference>
<dbReference type="Proteomes" id="UP000002453">
    <property type="component" value="Chromosome"/>
</dbReference>
<evidence type="ECO:0000313" key="1">
    <source>
        <dbReference type="EMBL" id="ACJ75938.1"/>
    </source>
</evidence>
<dbReference type="KEGG" id="taf:THA_1497"/>
<sequence>MQTFDDSRALDFIKHNEWEWQKVQKIKFKGKSLASGIERILWFCPKCHAFKSISSNGNKAICKNCNSSFIVDEFGYINNQTVEKILKEQVEILDKRFKEINTIKNVKIIIRDKKTNKLHAIKKGDLLISNAELSIKDLYLEFSHIKGVTTFLKKFTEFIYNSNYVVRIKSENESLLLYHILRRYLHVYSNG</sequence>
<dbReference type="STRING" id="484019.THA_1497"/>
<dbReference type="AlphaFoldDB" id="B7ID61"/>
<dbReference type="HOGENOM" id="CLU_1420834_0_0_0"/>
<evidence type="ECO:0000313" key="2">
    <source>
        <dbReference type="Proteomes" id="UP000002453"/>
    </source>
</evidence>
<gene>
    <name evidence="1" type="ordered locus">THA_1497</name>
</gene>
<organism evidence="1 2">
    <name type="scientific">Thermosipho africanus (strain TCF52B)</name>
    <dbReference type="NCBI Taxonomy" id="484019"/>
    <lineage>
        <taxon>Bacteria</taxon>
        <taxon>Thermotogati</taxon>
        <taxon>Thermotogota</taxon>
        <taxon>Thermotogae</taxon>
        <taxon>Thermotogales</taxon>
        <taxon>Fervidobacteriaceae</taxon>
        <taxon>Thermosipho</taxon>
    </lineage>
</organism>
<dbReference type="OrthoDB" id="5417332at2"/>
<reference evidence="1 2" key="1">
    <citation type="journal article" date="2009" name="J. Bacteriol.">
        <title>The genome of Thermosipho africanus TCF52B: lateral genetic connections to the Firmicutes and Archaea.</title>
        <authorList>
            <person name="Nesboe C.L."/>
            <person name="Bapteste E."/>
            <person name="Curtis B."/>
            <person name="Dahle H."/>
            <person name="Lopez P."/>
            <person name="Macleod D."/>
            <person name="Dlutek M."/>
            <person name="Bowman S."/>
            <person name="Zhaxybayeva O."/>
            <person name="Birkeland N.-K."/>
            <person name="Doolittle W.F."/>
        </authorList>
    </citation>
    <scope>NUCLEOTIDE SEQUENCE [LARGE SCALE GENOMIC DNA]</scope>
    <source>
        <strain evidence="1 2">TCF52B</strain>
    </source>
</reference>
<accession>B7ID61</accession>
<dbReference type="eggNOG" id="COG0204">
    <property type="taxonomic scope" value="Bacteria"/>
</dbReference>